<dbReference type="PANTHER" id="PTHR33908">
    <property type="entry name" value="MANNOSYLTRANSFERASE YKCB-RELATED"/>
    <property type="match status" value="1"/>
</dbReference>
<dbReference type="InterPro" id="IPR050297">
    <property type="entry name" value="LipidA_mod_glycosyltrf_83"/>
</dbReference>
<keyword evidence="3" id="KW-0328">Glycosyltransferase</keyword>
<feature type="transmembrane region" description="Helical" evidence="8">
    <location>
        <begin position="408"/>
        <end position="431"/>
    </location>
</feature>
<keyword evidence="5 8" id="KW-0812">Transmembrane</keyword>
<gene>
    <name evidence="10" type="ORF">IFK94_03915</name>
</gene>
<sequence>MTGEKKQLVILLLAAAVLFALFPGSRDLWNPNEPIYGQATREMIDNGTWLTPSINGKIFAEKPVLYYWMARVASVLPGGPDEGNLRLPSAFTALLSTWLLYLLALPYVGHRRSIWSAALFACTFAVFWGARTIQMDILVLGGTLAVLVPLSRVADHGMPPLKGWLLAGAAAGLGFMGKGPVAWVLPALVFCTYALMTGRIGLLLNRYVLAGAGAALLVIAPWHLGIWLSGQGDILVEMYYRQNFTRFHNPWDHQSPWHYFIPYFFLDMAPWAFFVPLAFRLPGRDKNERRLDLMAWIYIIGIIAFFSLSQSKRSAYIMPVAPAAAYLASGVLLRLRDGVLPTWRRRIAFVIFATAGLFMTLGGVAVLLKVIPEHPEFASAGYVLATVLTLGGLAVLAGAAVKGRVRYVTVALASACAAVFLTGVLVVGPAVDPQKSARVFSSQVNELMAGGGNLYSYRFWDWRSGYTFYTGRMITNLKSEEALQDVWRQDRKAFLIVEERRVDEAWELLGGAEPVLVREIGSRTAYLFENTTQQEER</sequence>
<organism evidence="10 11">
    <name type="scientific">Candidatus Polarisedimenticola svalbardensis</name>
    <dbReference type="NCBI Taxonomy" id="2886004"/>
    <lineage>
        <taxon>Bacteria</taxon>
        <taxon>Pseudomonadati</taxon>
        <taxon>Acidobacteriota</taxon>
        <taxon>Candidatus Polarisedimenticolia</taxon>
        <taxon>Candidatus Polarisedimenticolales</taxon>
        <taxon>Candidatus Polarisedimenticolaceae</taxon>
        <taxon>Candidatus Polarisedimenticola</taxon>
    </lineage>
</organism>
<proteinExistence type="predicted"/>
<dbReference type="InterPro" id="IPR038731">
    <property type="entry name" value="RgtA/B/C-like"/>
</dbReference>
<evidence type="ECO:0000256" key="2">
    <source>
        <dbReference type="ARBA" id="ARBA00022475"/>
    </source>
</evidence>
<reference evidence="10 11" key="1">
    <citation type="submission" date="2020-08" db="EMBL/GenBank/DDBJ databases">
        <title>Acidobacteriota in marine sediments use diverse sulfur dissimilation pathways.</title>
        <authorList>
            <person name="Wasmund K."/>
        </authorList>
    </citation>
    <scope>NUCLEOTIDE SEQUENCE [LARGE SCALE GENOMIC DNA]</scope>
    <source>
        <strain evidence="10">MAG AM4</strain>
    </source>
</reference>
<accession>A0A8J6XV88</accession>
<protein>
    <submittedName>
        <fullName evidence="10">Glycosyltransferase family 39 protein</fullName>
    </submittedName>
</protein>
<evidence type="ECO:0000256" key="6">
    <source>
        <dbReference type="ARBA" id="ARBA00022989"/>
    </source>
</evidence>
<feature type="transmembrane region" description="Helical" evidence="8">
    <location>
        <begin position="380"/>
        <end position="401"/>
    </location>
</feature>
<evidence type="ECO:0000259" key="9">
    <source>
        <dbReference type="Pfam" id="PF13231"/>
    </source>
</evidence>
<dbReference type="GO" id="GO:0010041">
    <property type="term" value="P:response to iron(III) ion"/>
    <property type="evidence" value="ECO:0007669"/>
    <property type="project" value="TreeGrafter"/>
</dbReference>
<keyword evidence="4" id="KW-0808">Transferase</keyword>
<dbReference type="PANTHER" id="PTHR33908:SF3">
    <property type="entry name" value="UNDECAPRENYL PHOSPHATE-ALPHA-4-AMINO-4-DEOXY-L-ARABINOSE ARABINOSYL TRANSFERASE"/>
    <property type="match status" value="1"/>
</dbReference>
<keyword evidence="7 8" id="KW-0472">Membrane</keyword>
<feature type="transmembrane region" description="Helical" evidence="8">
    <location>
        <begin position="291"/>
        <end position="309"/>
    </location>
</feature>
<evidence type="ECO:0000256" key="5">
    <source>
        <dbReference type="ARBA" id="ARBA00022692"/>
    </source>
</evidence>
<dbReference type="GO" id="GO:0016763">
    <property type="term" value="F:pentosyltransferase activity"/>
    <property type="evidence" value="ECO:0007669"/>
    <property type="project" value="TreeGrafter"/>
</dbReference>
<evidence type="ECO:0000256" key="3">
    <source>
        <dbReference type="ARBA" id="ARBA00022676"/>
    </source>
</evidence>
<feature type="transmembrane region" description="Helical" evidence="8">
    <location>
        <begin position="207"/>
        <end position="228"/>
    </location>
</feature>
<keyword evidence="2" id="KW-1003">Cell membrane</keyword>
<evidence type="ECO:0000256" key="4">
    <source>
        <dbReference type="ARBA" id="ARBA00022679"/>
    </source>
</evidence>
<dbReference type="EMBL" id="JACXWD010000008">
    <property type="protein sequence ID" value="MBD3867251.1"/>
    <property type="molecule type" value="Genomic_DNA"/>
</dbReference>
<feature type="transmembrane region" description="Helical" evidence="8">
    <location>
        <begin position="183"/>
        <end position="202"/>
    </location>
</feature>
<feature type="domain" description="Glycosyltransferase RgtA/B/C/D-like" evidence="9">
    <location>
        <begin position="62"/>
        <end position="222"/>
    </location>
</feature>
<feature type="transmembrane region" description="Helical" evidence="8">
    <location>
        <begin position="347"/>
        <end position="368"/>
    </location>
</feature>
<evidence type="ECO:0000313" key="10">
    <source>
        <dbReference type="EMBL" id="MBD3867251.1"/>
    </source>
</evidence>
<feature type="transmembrane region" description="Helical" evidence="8">
    <location>
        <begin position="114"/>
        <end position="131"/>
    </location>
</feature>
<evidence type="ECO:0000256" key="8">
    <source>
        <dbReference type="SAM" id="Phobius"/>
    </source>
</evidence>
<dbReference type="AlphaFoldDB" id="A0A8J6XV88"/>
<dbReference type="Proteomes" id="UP000648239">
    <property type="component" value="Unassembled WGS sequence"/>
</dbReference>
<feature type="transmembrane region" description="Helical" evidence="8">
    <location>
        <begin position="260"/>
        <end position="279"/>
    </location>
</feature>
<dbReference type="GO" id="GO:0009103">
    <property type="term" value="P:lipopolysaccharide biosynthetic process"/>
    <property type="evidence" value="ECO:0007669"/>
    <property type="project" value="TreeGrafter"/>
</dbReference>
<evidence type="ECO:0000256" key="1">
    <source>
        <dbReference type="ARBA" id="ARBA00004651"/>
    </source>
</evidence>
<dbReference type="GO" id="GO:0005886">
    <property type="term" value="C:plasma membrane"/>
    <property type="evidence" value="ECO:0007669"/>
    <property type="project" value="UniProtKB-SubCell"/>
</dbReference>
<evidence type="ECO:0000313" key="11">
    <source>
        <dbReference type="Proteomes" id="UP000648239"/>
    </source>
</evidence>
<name>A0A8J6XV88_9BACT</name>
<evidence type="ECO:0000256" key="7">
    <source>
        <dbReference type="ARBA" id="ARBA00023136"/>
    </source>
</evidence>
<feature type="transmembrane region" description="Helical" evidence="8">
    <location>
        <begin position="87"/>
        <end position="107"/>
    </location>
</feature>
<comment type="caution">
    <text evidence="10">The sequence shown here is derived from an EMBL/GenBank/DDBJ whole genome shotgun (WGS) entry which is preliminary data.</text>
</comment>
<keyword evidence="6 8" id="KW-1133">Transmembrane helix</keyword>
<feature type="transmembrane region" description="Helical" evidence="8">
    <location>
        <begin position="315"/>
        <end position="335"/>
    </location>
</feature>
<comment type="subcellular location">
    <subcellularLocation>
        <location evidence="1">Cell membrane</location>
        <topology evidence="1">Multi-pass membrane protein</topology>
    </subcellularLocation>
</comment>
<dbReference type="Pfam" id="PF13231">
    <property type="entry name" value="PMT_2"/>
    <property type="match status" value="1"/>
</dbReference>